<keyword evidence="1" id="KW-0472">Membrane</keyword>
<name>A0A7W6JGA6_9CAUL</name>
<accession>A0A7W6JGA6</accession>
<feature type="transmembrane region" description="Helical" evidence="1">
    <location>
        <begin position="6"/>
        <end position="26"/>
    </location>
</feature>
<protein>
    <submittedName>
        <fullName evidence="2">Uncharacterized protein</fullName>
    </submittedName>
</protein>
<gene>
    <name evidence="2" type="ORF">GGR12_002413</name>
</gene>
<keyword evidence="3" id="KW-1185">Reference proteome</keyword>
<dbReference type="EMBL" id="JACIDM010000002">
    <property type="protein sequence ID" value="MBB4083547.1"/>
    <property type="molecule type" value="Genomic_DNA"/>
</dbReference>
<dbReference type="RefSeq" id="WP_183204633.1">
    <property type="nucleotide sequence ID" value="NZ_BAAAER010000009.1"/>
</dbReference>
<proteinExistence type="predicted"/>
<keyword evidence="1" id="KW-1133">Transmembrane helix</keyword>
<dbReference type="Proteomes" id="UP000529946">
    <property type="component" value="Unassembled WGS sequence"/>
</dbReference>
<evidence type="ECO:0000313" key="2">
    <source>
        <dbReference type="EMBL" id="MBB4083547.1"/>
    </source>
</evidence>
<evidence type="ECO:0000256" key="1">
    <source>
        <dbReference type="SAM" id="Phobius"/>
    </source>
</evidence>
<reference evidence="2 3" key="1">
    <citation type="submission" date="2020-08" db="EMBL/GenBank/DDBJ databases">
        <title>Genomic Encyclopedia of Type Strains, Phase IV (KMG-IV): sequencing the most valuable type-strain genomes for metagenomic binning, comparative biology and taxonomic classification.</title>
        <authorList>
            <person name="Goeker M."/>
        </authorList>
    </citation>
    <scope>NUCLEOTIDE SEQUENCE [LARGE SCALE GENOMIC DNA]</scope>
    <source>
        <strain evidence="2 3">DSM 23960</strain>
    </source>
</reference>
<organism evidence="2 3">
    <name type="scientific">Brevundimonas lenta</name>
    <dbReference type="NCBI Taxonomy" id="424796"/>
    <lineage>
        <taxon>Bacteria</taxon>
        <taxon>Pseudomonadati</taxon>
        <taxon>Pseudomonadota</taxon>
        <taxon>Alphaproteobacteria</taxon>
        <taxon>Caulobacterales</taxon>
        <taxon>Caulobacteraceae</taxon>
        <taxon>Brevundimonas</taxon>
    </lineage>
</organism>
<keyword evidence="1" id="KW-0812">Transmembrane</keyword>
<comment type="caution">
    <text evidence="2">The sequence shown here is derived from an EMBL/GenBank/DDBJ whole genome shotgun (WGS) entry which is preliminary data.</text>
</comment>
<sequence length="101" mass="11289">MNRPIDTYFIIAMPLAIAMVLALVLLSGRLKPETRTRVERVMALVFYPMITVYWVWQAATFAGEGRWIKAALMLPVAAIFGWIGLQAVRTGRLAPMSGPRP</sequence>
<feature type="transmembrane region" description="Helical" evidence="1">
    <location>
        <begin position="68"/>
        <end position="88"/>
    </location>
</feature>
<evidence type="ECO:0000313" key="3">
    <source>
        <dbReference type="Proteomes" id="UP000529946"/>
    </source>
</evidence>
<feature type="transmembrane region" description="Helical" evidence="1">
    <location>
        <begin position="38"/>
        <end position="56"/>
    </location>
</feature>
<dbReference type="AlphaFoldDB" id="A0A7W6JGA6"/>